<dbReference type="PANTHER" id="PTHR22950:SF461">
    <property type="entry name" value="AMINO ACID TRANSPORTER TRANSMEMBRANE DOMAIN-CONTAINING PROTEIN"/>
    <property type="match status" value="1"/>
</dbReference>
<evidence type="ECO:0000256" key="4">
    <source>
        <dbReference type="ARBA" id="ARBA00022989"/>
    </source>
</evidence>
<evidence type="ECO:0000256" key="3">
    <source>
        <dbReference type="ARBA" id="ARBA00022692"/>
    </source>
</evidence>
<feature type="transmembrane region" description="Helical" evidence="6">
    <location>
        <begin position="484"/>
        <end position="504"/>
    </location>
</feature>
<reference evidence="9" key="2">
    <citation type="submission" date="2015-01" db="EMBL/GenBank/DDBJ databases">
        <title>Evolutionary Origins and Diversification of the Mycorrhizal Mutualists.</title>
        <authorList>
            <consortium name="DOE Joint Genome Institute"/>
            <consortium name="Mycorrhizal Genomics Consortium"/>
            <person name="Kohler A."/>
            <person name="Kuo A."/>
            <person name="Nagy L.G."/>
            <person name="Floudas D."/>
            <person name="Copeland A."/>
            <person name="Barry K.W."/>
            <person name="Cichocki N."/>
            <person name="Veneault-Fourrey C."/>
            <person name="LaButti K."/>
            <person name="Lindquist E.A."/>
            <person name="Lipzen A."/>
            <person name="Lundell T."/>
            <person name="Morin E."/>
            <person name="Murat C."/>
            <person name="Riley R."/>
            <person name="Ohm R."/>
            <person name="Sun H."/>
            <person name="Tunlid A."/>
            <person name="Henrissat B."/>
            <person name="Grigoriev I.V."/>
            <person name="Hibbett D.S."/>
            <person name="Martin F."/>
        </authorList>
    </citation>
    <scope>NUCLEOTIDE SEQUENCE [LARGE SCALE GENOMIC DNA]</scope>
    <source>
        <strain evidence="9">Zn</strain>
    </source>
</reference>
<evidence type="ECO:0000256" key="5">
    <source>
        <dbReference type="ARBA" id="ARBA00023136"/>
    </source>
</evidence>
<feature type="transmembrane region" description="Helical" evidence="6">
    <location>
        <begin position="138"/>
        <end position="158"/>
    </location>
</feature>
<keyword evidence="5 6" id="KW-0472">Membrane</keyword>
<dbReference type="HOGENOM" id="CLU_016053_1_0_1"/>
<dbReference type="InParanoid" id="A0A0C3I273"/>
<dbReference type="EMBL" id="KN832870">
    <property type="protein sequence ID" value="KIN09160.1"/>
    <property type="molecule type" value="Genomic_DNA"/>
</dbReference>
<dbReference type="Proteomes" id="UP000054321">
    <property type="component" value="Unassembled WGS sequence"/>
</dbReference>
<evidence type="ECO:0000313" key="9">
    <source>
        <dbReference type="Proteomes" id="UP000054321"/>
    </source>
</evidence>
<dbReference type="Pfam" id="PF01490">
    <property type="entry name" value="Aa_trans"/>
    <property type="match status" value="2"/>
</dbReference>
<dbReference type="InterPro" id="IPR013057">
    <property type="entry name" value="AA_transpt_TM"/>
</dbReference>
<feature type="transmembrane region" description="Helical" evidence="6">
    <location>
        <begin position="286"/>
        <end position="309"/>
    </location>
</feature>
<feature type="transmembrane region" description="Helical" evidence="6">
    <location>
        <begin position="510"/>
        <end position="530"/>
    </location>
</feature>
<gene>
    <name evidence="8" type="ORF">OIDMADRAFT_100492</name>
</gene>
<evidence type="ECO:0000256" key="6">
    <source>
        <dbReference type="SAM" id="Phobius"/>
    </source>
</evidence>
<comment type="similarity">
    <text evidence="2">Belongs to the amino acid/polyamine transporter 2 family.</text>
</comment>
<reference evidence="8 9" key="1">
    <citation type="submission" date="2014-04" db="EMBL/GenBank/DDBJ databases">
        <authorList>
            <consortium name="DOE Joint Genome Institute"/>
            <person name="Kuo A."/>
            <person name="Martino E."/>
            <person name="Perotto S."/>
            <person name="Kohler A."/>
            <person name="Nagy L.G."/>
            <person name="Floudas D."/>
            <person name="Copeland A."/>
            <person name="Barry K.W."/>
            <person name="Cichocki N."/>
            <person name="Veneault-Fourrey C."/>
            <person name="LaButti K."/>
            <person name="Lindquist E.A."/>
            <person name="Lipzen A."/>
            <person name="Lundell T."/>
            <person name="Morin E."/>
            <person name="Murat C."/>
            <person name="Sun H."/>
            <person name="Tunlid A."/>
            <person name="Henrissat B."/>
            <person name="Grigoriev I.V."/>
            <person name="Hibbett D.S."/>
            <person name="Martin F."/>
            <person name="Nordberg H.P."/>
            <person name="Cantor M.N."/>
            <person name="Hua S.X."/>
        </authorList>
    </citation>
    <scope>NUCLEOTIDE SEQUENCE [LARGE SCALE GENOMIC DNA]</scope>
    <source>
        <strain evidence="8 9">Zn</strain>
    </source>
</reference>
<accession>A0A0C3I273</accession>
<feature type="domain" description="Amino acid transporter transmembrane" evidence="7">
    <location>
        <begin position="136"/>
        <end position="302"/>
    </location>
</feature>
<dbReference type="PANTHER" id="PTHR22950">
    <property type="entry name" value="AMINO ACID TRANSPORTER"/>
    <property type="match status" value="1"/>
</dbReference>
<feature type="transmembrane region" description="Helical" evidence="6">
    <location>
        <begin position="572"/>
        <end position="597"/>
    </location>
</feature>
<feature type="transmembrane region" description="Helical" evidence="6">
    <location>
        <begin position="170"/>
        <end position="192"/>
    </location>
</feature>
<keyword evidence="9" id="KW-1185">Reference proteome</keyword>
<keyword evidence="3 6" id="KW-0812">Transmembrane</keyword>
<dbReference type="OrthoDB" id="40134at2759"/>
<evidence type="ECO:0000256" key="1">
    <source>
        <dbReference type="ARBA" id="ARBA00004141"/>
    </source>
</evidence>
<evidence type="ECO:0000259" key="7">
    <source>
        <dbReference type="Pfam" id="PF01490"/>
    </source>
</evidence>
<feature type="transmembrane region" description="Helical" evidence="6">
    <location>
        <begin position="253"/>
        <end position="274"/>
    </location>
</feature>
<name>A0A0C3I273_OIDMZ</name>
<evidence type="ECO:0000256" key="2">
    <source>
        <dbReference type="ARBA" id="ARBA00008066"/>
    </source>
</evidence>
<proteinExistence type="inferred from homology"/>
<feature type="transmembrane region" description="Helical" evidence="6">
    <location>
        <begin position="442"/>
        <end position="464"/>
    </location>
</feature>
<protein>
    <recommendedName>
        <fullName evidence="7">Amino acid transporter transmembrane domain-containing protein</fullName>
    </recommendedName>
</protein>
<feature type="transmembrane region" description="Helical" evidence="6">
    <location>
        <begin position="366"/>
        <end position="385"/>
    </location>
</feature>
<dbReference type="AlphaFoldDB" id="A0A0C3I273"/>
<comment type="subcellular location">
    <subcellularLocation>
        <location evidence="1">Membrane</location>
        <topology evidence="1">Multi-pass membrane protein</topology>
    </subcellularLocation>
</comment>
<feature type="transmembrane region" description="Helical" evidence="6">
    <location>
        <begin position="219"/>
        <end position="241"/>
    </location>
</feature>
<dbReference type="STRING" id="913774.A0A0C3I273"/>
<feature type="transmembrane region" description="Helical" evidence="6">
    <location>
        <begin position="397"/>
        <end position="418"/>
    </location>
</feature>
<feature type="domain" description="Amino acid transporter transmembrane" evidence="7">
    <location>
        <begin position="362"/>
        <end position="532"/>
    </location>
</feature>
<keyword evidence="4 6" id="KW-1133">Transmembrane helix</keyword>
<evidence type="ECO:0000313" key="8">
    <source>
        <dbReference type="EMBL" id="KIN09160.1"/>
    </source>
</evidence>
<sequence length="622" mass="67807">MAYNGASLALDGGDPRIEKNPAQFALDNGHDTNGGESAGGHGFTVEAAQVHNDPEVLFEEYLHYSKLTRAEERAYEGNHINRKDPWSLGGIIKNRFSKGHVHEVNAVVDGGAIITTHNNATTVTDLEWRQASRALRTASWGSVFFLITTDILGPQGAAWAFSNTGYGPGVALYTVFGLMASISGWYVWGVFMHMDSDRYPLRDFGQAFFRVFGSTTRHVINVLQSLQMLMLVAVLILSNGGSISQISIGDNGIHGNGLCYVVCLLIFAILGMFIGQIRTLQRFGWLANFSVWTTVTTAFIAIGISAVTAPNYVAAFGSFGAGDSPFGITNFPCGNATCPEPIRKFGGSPPPGYASGGDGFLGTYQGINSIIYAYGGAMIFFNLMAEMRNPWDFWKGMLCADIFIYLAYMFYGIFQYAYQGQYTYSISYQSITPYNYQTACNILSIMGGLIAACLYGNIGIKVIYNNVLMELFGFPPLTKKAGKLLWVVIVPLYWALAFVVGAAIPNFSDFTTLVGAFCIGNFTYAFPAMLKIGFEIKKGAMLPEESFDEATKKYVRHDGGMKRWWRGYKASWLLTSFNIIYLLGALVVCGLGMYSAIEALIGAFGEGHTVATSFGCVSPFAA</sequence>
<dbReference type="GO" id="GO:0015179">
    <property type="term" value="F:L-amino acid transmembrane transporter activity"/>
    <property type="evidence" value="ECO:0007669"/>
    <property type="project" value="TreeGrafter"/>
</dbReference>
<organism evidence="8 9">
    <name type="scientific">Oidiodendron maius (strain Zn)</name>
    <dbReference type="NCBI Taxonomy" id="913774"/>
    <lineage>
        <taxon>Eukaryota</taxon>
        <taxon>Fungi</taxon>
        <taxon>Dikarya</taxon>
        <taxon>Ascomycota</taxon>
        <taxon>Pezizomycotina</taxon>
        <taxon>Leotiomycetes</taxon>
        <taxon>Leotiomycetes incertae sedis</taxon>
        <taxon>Myxotrichaceae</taxon>
        <taxon>Oidiodendron</taxon>
    </lineage>
</organism>
<dbReference type="GO" id="GO:0016020">
    <property type="term" value="C:membrane"/>
    <property type="evidence" value="ECO:0007669"/>
    <property type="project" value="UniProtKB-SubCell"/>
</dbReference>